<organism evidence="2">
    <name type="scientific">marine metagenome</name>
    <dbReference type="NCBI Taxonomy" id="408172"/>
    <lineage>
        <taxon>unclassified sequences</taxon>
        <taxon>metagenomes</taxon>
        <taxon>ecological metagenomes</taxon>
    </lineage>
</organism>
<name>A0A382NMW0_9ZZZZ</name>
<accession>A0A382NMW0</accession>
<feature type="non-terminal residue" evidence="2">
    <location>
        <position position="1"/>
    </location>
</feature>
<dbReference type="EMBL" id="UINC01101203">
    <property type="protein sequence ID" value="SVC61828.1"/>
    <property type="molecule type" value="Genomic_DNA"/>
</dbReference>
<gene>
    <name evidence="2" type="ORF">METZ01_LOCUS314682</name>
</gene>
<feature type="region of interest" description="Disordered" evidence="1">
    <location>
        <begin position="93"/>
        <end position="114"/>
    </location>
</feature>
<evidence type="ECO:0000256" key="1">
    <source>
        <dbReference type="SAM" id="MobiDB-lite"/>
    </source>
</evidence>
<dbReference type="AntiFam" id="ANF00011">
    <property type="entry name" value="tRNA translation"/>
</dbReference>
<protein>
    <submittedName>
        <fullName evidence="2">Uncharacterized protein</fullName>
    </submittedName>
</protein>
<evidence type="ECO:0000313" key="2">
    <source>
        <dbReference type="EMBL" id="SVC61828.1"/>
    </source>
</evidence>
<sequence length="114" mass="12583">VAHIRRGPSDPHSSQAVARGCIPSTICSTCAHSVFNIDIVFSFPGYAPCLWGIASPLVYYTTVVTTFTGVKRFKWSETRPVYRGGYFVTWQEREDSNPGPSVLETDALPAELRS</sequence>
<dbReference type="AlphaFoldDB" id="A0A382NMW0"/>
<reference evidence="2" key="1">
    <citation type="submission" date="2018-05" db="EMBL/GenBank/DDBJ databases">
        <authorList>
            <person name="Lanie J.A."/>
            <person name="Ng W.-L."/>
            <person name="Kazmierczak K.M."/>
            <person name="Andrzejewski T.M."/>
            <person name="Davidsen T.M."/>
            <person name="Wayne K.J."/>
            <person name="Tettelin H."/>
            <person name="Glass J.I."/>
            <person name="Rusch D."/>
            <person name="Podicherti R."/>
            <person name="Tsui H.-C.T."/>
            <person name="Winkler M.E."/>
        </authorList>
    </citation>
    <scope>NUCLEOTIDE SEQUENCE</scope>
</reference>
<proteinExistence type="predicted"/>